<dbReference type="InterPro" id="IPR007219">
    <property type="entry name" value="XnlR_reg_dom"/>
</dbReference>
<dbReference type="EMBL" id="JAXOVC010000004">
    <property type="protein sequence ID" value="KAK4502646.1"/>
    <property type="molecule type" value="Genomic_DNA"/>
</dbReference>
<evidence type="ECO:0000313" key="4">
    <source>
        <dbReference type="EMBL" id="KAK4502646.1"/>
    </source>
</evidence>
<reference evidence="4 5" key="1">
    <citation type="journal article" date="2023" name="G3 (Bethesda)">
        <title>A chromosome-level genome assembly of Zasmidium syzygii isolated from banana leaves.</title>
        <authorList>
            <person name="van Westerhoven A.C."/>
            <person name="Mehrabi R."/>
            <person name="Talebi R."/>
            <person name="Steentjes M.B.F."/>
            <person name="Corcolon B."/>
            <person name="Chong P.A."/>
            <person name="Kema G.H.J."/>
            <person name="Seidl M.F."/>
        </authorList>
    </citation>
    <scope>NUCLEOTIDE SEQUENCE [LARGE SCALE GENOMIC DNA]</scope>
    <source>
        <strain evidence="4 5">P124</strain>
    </source>
</reference>
<evidence type="ECO:0000256" key="1">
    <source>
        <dbReference type="ARBA" id="ARBA00004123"/>
    </source>
</evidence>
<name>A0ABR0EMZ9_ZASCE</name>
<comment type="subcellular location">
    <subcellularLocation>
        <location evidence="1">Nucleus</location>
    </subcellularLocation>
</comment>
<dbReference type="PANTHER" id="PTHR31001:SF90">
    <property type="entry name" value="CENTROMERE DNA-BINDING PROTEIN COMPLEX CBF3 SUBUNIT B"/>
    <property type="match status" value="1"/>
</dbReference>
<evidence type="ECO:0000256" key="2">
    <source>
        <dbReference type="ARBA" id="ARBA00023242"/>
    </source>
</evidence>
<evidence type="ECO:0000313" key="5">
    <source>
        <dbReference type="Proteomes" id="UP001305779"/>
    </source>
</evidence>
<keyword evidence="5" id="KW-1185">Reference proteome</keyword>
<feature type="domain" description="Xylanolytic transcriptional activator regulatory" evidence="3">
    <location>
        <begin position="190"/>
        <end position="376"/>
    </location>
</feature>
<dbReference type="CDD" id="cd12148">
    <property type="entry name" value="fungal_TF_MHR"/>
    <property type="match status" value="1"/>
</dbReference>
<dbReference type="InterPro" id="IPR050613">
    <property type="entry name" value="Sec_Metabolite_Reg"/>
</dbReference>
<comment type="caution">
    <text evidence="4">The sequence shown here is derived from an EMBL/GenBank/DDBJ whole genome shotgun (WGS) entry which is preliminary data.</text>
</comment>
<organism evidence="4 5">
    <name type="scientific">Zasmidium cellare</name>
    <name type="common">Wine cellar mold</name>
    <name type="synonym">Racodium cellare</name>
    <dbReference type="NCBI Taxonomy" id="395010"/>
    <lineage>
        <taxon>Eukaryota</taxon>
        <taxon>Fungi</taxon>
        <taxon>Dikarya</taxon>
        <taxon>Ascomycota</taxon>
        <taxon>Pezizomycotina</taxon>
        <taxon>Dothideomycetes</taxon>
        <taxon>Dothideomycetidae</taxon>
        <taxon>Mycosphaerellales</taxon>
        <taxon>Mycosphaerellaceae</taxon>
        <taxon>Zasmidium</taxon>
    </lineage>
</organism>
<dbReference type="Proteomes" id="UP001305779">
    <property type="component" value="Unassembled WGS sequence"/>
</dbReference>
<protein>
    <recommendedName>
        <fullName evidence="3">Xylanolytic transcriptional activator regulatory domain-containing protein</fullName>
    </recommendedName>
</protein>
<dbReference type="PANTHER" id="PTHR31001">
    <property type="entry name" value="UNCHARACTERIZED TRANSCRIPTIONAL REGULATORY PROTEIN"/>
    <property type="match status" value="1"/>
</dbReference>
<proteinExistence type="predicted"/>
<sequence length="638" mass="71723">MSVPADNHDNDLQAQNEALRARVLRLEKAVFGDDDTEVVSTRRHAAESLWTGSEQGRSDRNVTSTNRRLNSIDTRNLDAVSPNASHEVLQIHLRTADQLVFDAEHQRQSEDISFPTHDVVTACLDLFETHLDAIQAVMHLPSVREMVRQLYADHNAGLTVSSGAVALVLSICAAMGAWELDWDFLFPRSSSPAQVSALITQEALSALEHARRSSQISIEAIQATILLTFQFCHYEGLSPHPRLLHASAYTMARELGLHRIDALNPEPPVSTLANVIELEVTRKVWWHLTCTDWLFAYNGGPNEGVYSIHPKHMSVKLPRNINHDDLATRDANFSRSDKEPTIMSFHLQRIKIAVVCREVMDEMWSSPIMPDPEKLDYEQVAALDAKFLEIINGLPPFLRLNAATYPLTDSVDTWRMAVQRATINLMLHARRCKLHLPFLIHYKSDPRYQLSRDICLKSARKVFKVRERVEMDGTPEGFMSFLNLGGQLSNIFYASFVLVMDLCLNKDSKNEGQVAEVYEAVKVMGEARISSRIASTCYESLMEILRKHQVNLPALEMVVRQGINQGRQDVPNKLHSNATGPLPELQSSPTATYADSDLDMINGIDASGDIWQDYLFNGSSLDPRSWEAVLNDLGMHIV</sequence>
<evidence type="ECO:0000259" key="3">
    <source>
        <dbReference type="Pfam" id="PF04082"/>
    </source>
</evidence>
<accession>A0ABR0EMZ9</accession>
<gene>
    <name evidence="4" type="ORF">PRZ48_006072</name>
</gene>
<keyword evidence="2" id="KW-0539">Nucleus</keyword>
<dbReference type="Pfam" id="PF04082">
    <property type="entry name" value="Fungal_trans"/>
    <property type="match status" value="1"/>
</dbReference>